<gene>
    <name evidence="1" type="ORF">D3242_28985</name>
</gene>
<evidence type="ECO:0000313" key="1">
    <source>
        <dbReference type="EMBL" id="RJT29316.1"/>
    </source>
</evidence>
<dbReference type="Proteomes" id="UP000275530">
    <property type="component" value="Unassembled WGS sequence"/>
</dbReference>
<evidence type="ECO:0000313" key="2">
    <source>
        <dbReference type="Proteomes" id="UP000275530"/>
    </source>
</evidence>
<dbReference type="EMBL" id="QZXA01000015">
    <property type="protein sequence ID" value="RJT29316.1"/>
    <property type="molecule type" value="Genomic_DNA"/>
</dbReference>
<proteinExistence type="predicted"/>
<dbReference type="AlphaFoldDB" id="A0A6M7TRR5"/>
<accession>A0A6M7TRR5</accession>
<protein>
    <submittedName>
        <fullName evidence="1">DUF768 domain-containing protein</fullName>
    </submittedName>
</protein>
<dbReference type="RefSeq" id="WP_064982022.1">
    <property type="nucleotide sequence ID" value="NZ_CP033508.1"/>
</dbReference>
<name>A0A6M7TRR5_9HYPH</name>
<comment type="caution">
    <text evidence="1">The sequence shown here is derived from an EMBL/GenBank/DDBJ whole genome shotgun (WGS) entry which is preliminary data.</text>
</comment>
<reference evidence="1 2" key="1">
    <citation type="submission" date="2018-09" db="EMBL/GenBank/DDBJ databases">
        <title>Mesorhizobium carmichaelinearum sp. nov. isolated from Carmichaelinea spp. root nodules in New Zealand.</title>
        <authorList>
            <person name="De Meyer S.E."/>
        </authorList>
    </citation>
    <scope>NUCLEOTIDE SEQUENCE [LARGE SCALE GENOMIC DNA]</scope>
    <source>
        <strain evidence="1 2">LMG 28313</strain>
    </source>
</reference>
<keyword evidence="2" id="KW-1185">Reference proteome</keyword>
<organism evidence="1 2">
    <name type="scientific">Mesorhizobium jarvisii</name>
    <dbReference type="NCBI Taxonomy" id="1777867"/>
    <lineage>
        <taxon>Bacteria</taxon>
        <taxon>Pseudomonadati</taxon>
        <taxon>Pseudomonadota</taxon>
        <taxon>Alphaproteobacteria</taxon>
        <taxon>Hyphomicrobiales</taxon>
        <taxon>Phyllobacteriaceae</taxon>
        <taxon>Mesorhizobium</taxon>
    </lineage>
</organism>
<sequence length="82" mass="9104">MSERGAKFLRQWLMNNMSGIVGANVVTLAEATQKLLSDAKAIGIRSEELKQDNGSTYEAVLDAIVQHRQGQMSREISRRTPT</sequence>